<dbReference type="EMBL" id="MN740108">
    <property type="protein sequence ID" value="QHT88058.1"/>
    <property type="molecule type" value="Genomic_DNA"/>
</dbReference>
<reference evidence="2" key="1">
    <citation type="journal article" date="2020" name="Nature">
        <title>Giant virus diversity and host interactions through global metagenomics.</title>
        <authorList>
            <person name="Schulz F."/>
            <person name="Roux S."/>
            <person name="Paez-Espino D."/>
            <person name="Jungbluth S."/>
            <person name="Walsh D.A."/>
            <person name="Denef V.J."/>
            <person name="McMahon K.D."/>
            <person name="Konstantinidis K.T."/>
            <person name="Eloe-Fadrosh E.A."/>
            <person name="Kyrpides N.C."/>
            <person name="Woyke T."/>
        </authorList>
    </citation>
    <scope>NUCLEOTIDE SEQUENCE</scope>
    <source>
        <strain evidence="2">GVMAG-M-3300023184-24</strain>
    </source>
</reference>
<evidence type="ECO:0000256" key="1">
    <source>
        <dbReference type="SAM" id="Phobius"/>
    </source>
</evidence>
<name>A0A6C0I4W7_9ZZZZ</name>
<accession>A0A6C0I4W7</accession>
<keyword evidence="1" id="KW-1133">Transmembrane helix</keyword>
<proteinExistence type="predicted"/>
<dbReference type="AlphaFoldDB" id="A0A6C0I4W7"/>
<sequence length="104" mass="11940">MEGDKISTLPTNENEKLQEPEQHLLDILLQDKKEDIKEIKNVSFAFKEAILGGLLFLLLSHSSFDNIVRMSGCKSELTVLLVKFAIFVILYFILQNKFINVKKN</sequence>
<evidence type="ECO:0000313" key="2">
    <source>
        <dbReference type="EMBL" id="QHT88058.1"/>
    </source>
</evidence>
<feature type="transmembrane region" description="Helical" evidence="1">
    <location>
        <begin position="76"/>
        <end position="94"/>
    </location>
</feature>
<protein>
    <submittedName>
        <fullName evidence="2">Uncharacterized protein</fullName>
    </submittedName>
</protein>
<feature type="transmembrane region" description="Helical" evidence="1">
    <location>
        <begin position="42"/>
        <end position="64"/>
    </location>
</feature>
<keyword evidence="1" id="KW-0472">Membrane</keyword>
<keyword evidence="1" id="KW-0812">Transmembrane</keyword>
<organism evidence="2">
    <name type="scientific">viral metagenome</name>
    <dbReference type="NCBI Taxonomy" id="1070528"/>
    <lineage>
        <taxon>unclassified sequences</taxon>
        <taxon>metagenomes</taxon>
        <taxon>organismal metagenomes</taxon>
    </lineage>
</organism>